<dbReference type="KEGG" id="syc:syc0748_d"/>
<evidence type="ECO:0000313" key="2">
    <source>
        <dbReference type="Proteomes" id="UP000001175"/>
    </source>
</evidence>
<evidence type="ECO:0000313" key="1">
    <source>
        <dbReference type="EMBL" id="BAD78938.1"/>
    </source>
</evidence>
<dbReference type="RefSeq" id="WP_011243060.1">
    <property type="nucleotide sequence ID" value="NC_006576.1"/>
</dbReference>
<name>A0A0H3K1P9_SYNP6</name>
<dbReference type="AlphaFoldDB" id="A0A0H3K1P9"/>
<dbReference type="Proteomes" id="UP000001175">
    <property type="component" value="Chromosome"/>
</dbReference>
<organism evidence="1 2">
    <name type="scientific">Synechococcus sp. (strain ATCC 27144 / PCC 6301 / SAUG 1402/1)</name>
    <name type="common">Anacystis nidulans</name>
    <dbReference type="NCBI Taxonomy" id="269084"/>
    <lineage>
        <taxon>Bacteria</taxon>
        <taxon>Bacillati</taxon>
        <taxon>Cyanobacteriota</taxon>
        <taxon>Cyanophyceae</taxon>
        <taxon>Synechococcales</taxon>
        <taxon>Synechococcaceae</taxon>
        <taxon>Synechococcus</taxon>
    </lineage>
</organism>
<sequence length="107" mass="12135">MSRHWITHDMGMLRLWILAFVWLPLPALALPSDRQLKDFAKDLCTINSPSPQQFEAAVTQQLNRWISDQTLTEAELQMPQKAETLGAQLAGFLIEQCPQQASKLFGL</sequence>
<gene>
    <name evidence="1" type="ordered locus">syc0748_d</name>
</gene>
<accession>A0A0H3K1P9</accession>
<proteinExistence type="predicted"/>
<dbReference type="EMBL" id="AP008231">
    <property type="protein sequence ID" value="BAD78938.1"/>
    <property type="molecule type" value="Genomic_DNA"/>
</dbReference>
<dbReference type="GeneID" id="72429635"/>
<reference evidence="1 2" key="1">
    <citation type="journal article" date="2007" name="Photosyn. Res.">
        <title>Complete nucleotide sequence of the freshwater unicellular cyanobacterium Synechococcus elongatus PCC 6301 chromosome: gene content and organization.</title>
        <authorList>
            <person name="Sugita C."/>
            <person name="Ogata K."/>
            <person name="Shikata M."/>
            <person name="Jikuya H."/>
            <person name="Takano J."/>
            <person name="Furumichi M."/>
            <person name="Kanehisa M."/>
            <person name="Omata T."/>
            <person name="Sugiura M."/>
            <person name="Sugita M."/>
        </authorList>
    </citation>
    <scope>NUCLEOTIDE SEQUENCE [LARGE SCALE GENOMIC DNA]</scope>
    <source>
        <strain evidence="2">ATCC 27144 / PCC 6301 / SAUG 1402/1</strain>
    </source>
</reference>
<protein>
    <submittedName>
        <fullName evidence="1">Uncharacterized protein</fullName>
    </submittedName>
</protein>